<proteinExistence type="predicted"/>
<evidence type="ECO:0000313" key="1">
    <source>
        <dbReference type="EMBL" id="ARF11471.1"/>
    </source>
</evidence>
<sequence>MEDDKYVFIRGVEIDIYQTMIKHFNQIIDMKDFEKHMNKIIKPKSNTFRFLILQKYGDYEDKDEAVYAYRMYIAHKCLVKGKNNKIFTEYDKDEHIRFLGIKENKEIKFMEKYDKIKDHVILKKNEYMTCIDTCSKCYSY</sequence>
<organism evidence="1">
    <name type="scientific">Klosneuvirus KNV1</name>
    <dbReference type="NCBI Taxonomy" id="1977640"/>
    <lineage>
        <taxon>Viruses</taxon>
        <taxon>Varidnaviria</taxon>
        <taxon>Bamfordvirae</taxon>
        <taxon>Nucleocytoviricota</taxon>
        <taxon>Megaviricetes</taxon>
        <taxon>Imitervirales</taxon>
        <taxon>Mimiviridae</taxon>
        <taxon>Klosneuvirinae</taxon>
        <taxon>Klosneuvirus</taxon>
    </lineage>
</organism>
<reference evidence="1" key="1">
    <citation type="journal article" date="2017" name="Science">
        <title>Giant viruses with an expanded complement of translation system components.</title>
        <authorList>
            <person name="Schulz F."/>
            <person name="Yutin N."/>
            <person name="Ivanova N.N."/>
            <person name="Ortega D.R."/>
            <person name="Lee T.K."/>
            <person name="Vierheilig J."/>
            <person name="Daims H."/>
            <person name="Horn M."/>
            <person name="Wagner M."/>
            <person name="Jensen G.J."/>
            <person name="Kyrpides N.C."/>
            <person name="Koonin E.V."/>
            <person name="Woyke T."/>
        </authorList>
    </citation>
    <scope>NUCLEOTIDE SEQUENCE</scope>
    <source>
        <strain evidence="1">KNV1</strain>
    </source>
</reference>
<dbReference type="EMBL" id="KY684108">
    <property type="protein sequence ID" value="ARF11471.1"/>
    <property type="molecule type" value="Genomic_DNA"/>
</dbReference>
<name>A0A1V0SII2_9VIRU</name>
<protein>
    <submittedName>
        <fullName evidence="1">Uncharacterized protein</fullName>
    </submittedName>
</protein>
<gene>
    <name evidence="1" type="ORF">Klosneuvirus_1_328</name>
</gene>
<accession>A0A1V0SII2</accession>